<evidence type="ECO:0000256" key="2">
    <source>
        <dbReference type="ARBA" id="ARBA00023125"/>
    </source>
</evidence>
<gene>
    <name evidence="6" type="ORF">D0911_04380</name>
</gene>
<feature type="domain" description="HTH tetR-type" evidence="5">
    <location>
        <begin position="24"/>
        <end position="84"/>
    </location>
</feature>
<sequence>MRYNHRMSNIPKSMKVVSRRRRPAELRELLLGAAEKIFSCKGFADSTMESIAVEAGVAPSVLYRHFPTKQDLFREVVLQPFLQFLRDYHTTWSGQRHAPWDAHKLMHAMITEFYDSIRLHRHGVLSIASIDGLIDKRTTGEIQKQLDTVFAEMLSIGEEEADLHGWYPKENLDLTIRLILGMVASAAVLDSLFLPPGRRRPTRRQLIDHLVDFALYGLRLQPL</sequence>
<dbReference type="InterPro" id="IPR050109">
    <property type="entry name" value="HTH-type_TetR-like_transc_reg"/>
</dbReference>
<feature type="DNA-binding region" description="H-T-H motif" evidence="4">
    <location>
        <begin position="47"/>
        <end position="66"/>
    </location>
</feature>
<dbReference type="PANTHER" id="PTHR30055:SF234">
    <property type="entry name" value="HTH-TYPE TRANSCRIPTIONAL REGULATOR BETI"/>
    <property type="match status" value="1"/>
</dbReference>
<reference evidence="6 7" key="1">
    <citation type="submission" date="2018-10" db="EMBL/GenBank/DDBJ databases">
        <title>Draft genome sequence of Zhongshania sp. DSW25-10.</title>
        <authorList>
            <person name="Oh J."/>
        </authorList>
    </citation>
    <scope>NUCLEOTIDE SEQUENCE [LARGE SCALE GENOMIC DNA]</scope>
    <source>
        <strain evidence="6 7">DSW25-10</strain>
    </source>
</reference>
<protein>
    <submittedName>
        <fullName evidence="6">TetR/AcrR family transcriptional regulator</fullName>
    </submittedName>
</protein>
<accession>A0ABX9W5R8</accession>
<dbReference type="Pfam" id="PF00440">
    <property type="entry name" value="TetR_N"/>
    <property type="match status" value="1"/>
</dbReference>
<dbReference type="Gene3D" id="1.10.357.10">
    <property type="entry name" value="Tetracycline Repressor, domain 2"/>
    <property type="match status" value="1"/>
</dbReference>
<dbReference type="InterPro" id="IPR009057">
    <property type="entry name" value="Homeodomain-like_sf"/>
</dbReference>
<name>A0ABX9W5R8_9GAMM</name>
<comment type="caution">
    <text evidence="6">The sequence shown here is derived from an EMBL/GenBank/DDBJ whole genome shotgun (WGS) entry which is preliminary data.</text>
</comment>
<dbReference type="SUPFAM" id="SSF46689">
    <property type="entry name" value="Homeodomain-like"/>
    <property type="match status" value="1"/>
</dbReference>
<dbReference type="PRINTS" id="PR00455">
    <property type="entry name" value="HTHTETR"/>
</dbReference>
<proteinExistence type="predicted"/>
<evidence type="ECO:0000256" key="1">
    <source>
        <dbReference type="ARBA" id="ARBA00023015"/>
    </source>
</evidence>
<evidence type="ECO:0000256" key="3">
    <source>
        <dbReference type="ARBA" id="ARBA00023163"/>
    </source>
</evidence>
<organism evidence="6 7">
    <name type="scientific">Zhongshania marina</name>
    <dbReference type="NCBI Taxonomy" id="2304603"/>
    <lineage>
        <taxon>Bacteria</taxon>
        <taxon>Pseudomonadati</taxon>
        <taxon>Pseudomonadota</taxon>
        <taxon>Gammaproteobacteria</taxon>
        <taxon>Cellvibrionales</taxon>
        <taxon>Spongiibacteraceae</taxon>
        <taxon>Zhongshania</taxon>
    </lineage>
</organism>
<keyword evidence="7" id="KW-1185">Reference proteome</keyword>
<dbReference type="InterPro" id="IPR001647">
    <property type="entry name" value="HTH_TetR"/>
</dbReference>
<evidence type="ECO:0000313" key="7">
    <source>
        <dbReference type="Proteomes" id="UP000274695"/>
    </source>
</evidence>
<evidence type="ECO:0000259" key="5">
    <source>
        <dbReference type="PROSITE" id="PS50977"/>
    </source>
</evidence>
<evidence type="ECO:0000256" key="4">
    <source>
        <dbReference type="PROSITE-ProRule" id="PRU00335"/>
    </source>
</evidence>
<keyword evidence="1" id="KW-0805">Transcription regulation</keyword>
<evidence type="ECO:0000313" key="6">
    <source>
        <dbReference type="EMBL" id="RNL66779.1"/>
    </source>
</evidence>
<dbReference type="PROSITE" id="PS50977">
    <property type="entry name" value="HTH_TETR_2"/>
    <property type="match status" value="1"/>
</dbReference>
<keyword evidence="3" id="KW-0804">Transcription</keyword>
<dbReference type="Proteomes" id="UP000274695">
    <property type="component" value="Unassembled WGS sequence"/>
</dbReference>
<dbReference type="PANTHER" id="PTHR30055">
    <property type="entry name" value="HTH-TYPE TRANSCRIPTIONAL REGULATOR RUTR"/>
    <property type="match status" value="1"/>
</dbReference>
<dbReference type="EMBL" id="RHGB01000003">
    <property type="protein sequence ID" value="RNL66779.1"/>
    <property type="molecule type" value="Genomic_DNA"/>
</dbReference>
<keyword evidence="2 4" id="KW-0238">DNA-binding</keyword>